<feature type="domain" description="Reverse transcriptase Ty1/copia-type" evidence="2">
    <location>
        <begin position="365"/>
        <end position="609"/>
    </location>
</feature>
<feature type="compositionally biased region" description="Basic and acidic residues" evidence="1">
    <location>
        <begin position="34"/>
        <end position="46"/>
    </location>
</feature>
<dbReference type="PANTHER" id="PTHR11439">
    <property type="entry name" value="GAG-POL-RELATED RETROTRANSPOSON"/>
    <property type="match status" value="1"/>
</dbReference>
<dbReference type="Proteomes" id="UP000321393">
    <property type="component" value="Unassembled WGS sequence"/>
</dbReference>
<evidence type="ECO:0000256" key="1">
    <source>
        <dbReference type="SAM" id="MobiDB-lite"/>
    </source>
</evidence>
<feature type="region of interest" description="Disordered" evidence="1">
    <location>
        <begin position="279"/>
        <end position="308"/>
    </location>
</feature>
<dbReference type="EMBL" id="SSTE01012982">
    <property type="protein sequence ID" value="KAA0048142.1"/>
    <property type="molecule type" value="Genomic_DNA"/>
</dbReference>
<dbReference type="GO" id="GO:0004190">
    <property type="term" value="F:aspartic-type endopeptidase activity"/>
    <property type="evidence" value="ECO:0007669"/>
    <property type="project" value="UniProtKB-KW"/>
</dbReference>
<gene>
    <name evidence="4" type="ORF">E6C27_scaffold63G00380</name>
</gene>
<evidence type="ECO:0000259" key="2">
    <source>
        <dbReference type="Pfam" id="PF07727"/>
    </source>
</evidence>
<dbReference type="CDD" id="cd09272">
    <property type="entry name" value="RNase_HI_RT_Ty1"/>
    <property type="match status" value="1"/>
</dbReference>
<evidence type="ECO:0000259" key="3">
    <source>
        <dbReference type="Pfam" id="PF13976"/>
    </source>
</evidence>
<dbReference type="Pfam" id="PF07727">
    <property type="entry name" value="RVT_2"/>
    <property type="match status" value="1"/>
</dbReference>
<dbReference type="InterPro" id="IPR013103">
    <property type="entry name" value="RVT_2"/>
</dbReference>
<comment type="caution">
    <text evidence="4">The sequence shown here is derived from an EMBL/GenBank/DDBJ whole genome shotgun (WGS) entry which is preliminary data.</text>
</comment>
<dbReference type="Pfam" id="PF13976">
    <property type="entry name" value="gag_pre-integrs"/>
    <property type="match status" value="1"/>
</dbReference>
<protein>
    <submittedName>
        <fullName evidence="4">Copia-type polyprotein</fullName>
    </submittedName>
</protein>
<evidence type="ECO:0000313" key="5">
    <source>
        <dbReference type="Proteomes" id="UP000321393"/>
    </source>
</evidence>
<dbReference type="InterPro" id="IPR043502">
    <property type="entry name" value="DNA/RNA_pol_sf"/>
</dbReference>
<feature type="compositionally biased region" description="Low complexity" evidence="1">
    <location>
        <begin position="279"/>
        <end position="303"/>
    </location>
</feature>
<organism evidence="4 5">
    <name type="scientific">Cucumis melo var. makuwa</name>
    <name type="common">Oriental melon</name>
    <dbReference type="NCBI Taxonomy" id="1194695"/>
    <lineage>
        <taxon>Eukaryota</taxon>
        <taxon>Viridiplantae</taxon>
        <taxon>Streptophyta</taxon>
        <taxon>Embryophyta</taxon>
        <taxon>Tracheophyta</taxon>
        <taxon>Spermatophyta</taxon>
        <taxon>Magnoliopsida</taxon>
        <taxon>eudicotyledons</taxon>
        <taxon>Gunneridae</taxon>
        <taxon>Pentapetalae</taxon>
        <taxon>rosids</taxon>
        <taxon>fabids</taxon>
        <taxon>Cucurbitales</taxon>
        <taxon>Cucurbitaceae</taxon>
        <taxon>Benincaseae</taxon>
        <taxon>Cucumis</taxon>
    </lineage>
</organism>
<proteinExistence type="predicted"/>
<dbReference type="InterPro" id="IPR025724">
    <property type="entry name" value="GAG-pre-integrase_dom"/>
</dbReference>
<reference evidence="4 5" key="1">
    <citation type="submission" date="2019-08" db="EMBL/GenBank/DDBJ databases">
        <title>Draft genome sequences of two oriental melons (Cucumis melo L. var makuwa).</title>
        <authorList>
            <person name="Kwon S.-Y."/>
        </authorList>
    </citation>
    <scope>NUCLEOTIDE SEQUENCE [LARGE SCALE GENOMIC DNA]</scope>
    <source>
        <strain evidence="5">cv. SW 3</strain>
        <tissue evidence="4">Leaf</tissue>
    </source>
</reference>
<feature type="domain" description="GAG-pre-integrase" evidence="3">
    <location>
        <begin position="180"/>
        <end position="229"/>
    </location>
</feature>
<feature type="compositionally biased region" description="Basic and acidic residues" evidence="1">
    <location>
        <begin position="95"/>
        <end position="106"/>
    </location>
</feature>
<sequence>MSIDQLMGSLQAHEEKLLKKNKQMTEQLFQSKLKLKDKEDNLEKGNRGRRRGGYRGRGDFKDRGRGSYGQRKFDESNSNSNSSRGRGRQHYSRSSGERSNNDRRNRVEENANYAEKDEESGDSLLFLAFKCAETCENSAWYLDSGASNHMCRSKSMFVELDESVGGDIVFGDATKIPVKGKDPNWIWHLRFGHLNFDGLRLLARKNMVKGVSYVKHPDQLCEGCLHGKQSRKSFPQESSSRVRRPLELVHTDLCGPIKPSSFEDYKFLFFPDDRDELSEIASPPTSPISPQQSTSSSSASSSEGPRGMRSLRDIYDETEELSQSFNNLTLFCLFGDSEPSNFEEALQNDKWKIAMDEEIKAIKKNDTWELSTLPNGKKAVGVKWVFKIKINEKGEVERYKARLVAKGYSQRKSIDYDEVFAPVARLETIRLLIALAAQNNWKIFQMDVKSAFLNGYLKEEVYLEQPPGYSVKGQEDKVLKLKKALYGLKQAPRIWNSRINKYFLDNGYLRCPYEHSLYIKVNGHGDILVVCLYVDNLIFTENCASMFEDLKNAMTQEFKMTDIGLMSYYLGIEVKQSEEGIFISQERYTREILEKFNMMNSKPVATPIETGTKLSKHEEGDDVDPSYFKSLVGSLRYLTCTRPDILFSVGLVRLTIGCFILHLKNSSLKAIVIDWAGDTSDRKSTSGIRCCSSCVCHAVWLRNLLKTVGILQEDPTVIHVDNKSTIALAKNPVFHDRSKHIDTRFHFIRDCISRKEVQVECVKTED</sequence>
<dbReference type="SUPFAM" id="SSF56672">
    <property type="entry name" value="DNA/RNA polymerases"/>
    <property type="match status" value="1"/>
</dbReference>
<feature type="region of interest" description="Disordered" evidence="1">
    <location>
        <begin position="29"/>
        <end position="106"/>
    </location>
</feature>
<dbReference type="AlphaFoldDB" id="A0A5A7TXA4"/>
<evidence type="ECO:0000313" key="4">
    <source>
        <dbReference type="EMBL" id="KAA0048142.1"/>
    </source>
</evidence>
<dbReference type="PANTHER" id="PTHR11439:SF483">
    <property type="entry name" value="PEPTIDE SYNTHASE GLIP-LIKE, PUTATIVE (AFU_ORTHOLOGUE AFUA_3G12920)-RELATED"/>
    <property type="match status" value="1"/>
</dbReference>
<dbReference type="OrthoDB" id="906313at2759"/>
<accession>A0A5A7TXA4</accession>
<feature type="compositionally biased region" description="Basic and acidic residues" evidence="1">
    <location>
        <begin position="56"/>
        <end position="75"/>
    </location>
</feature>
<name>A0A5A7TXA4_CUCMM</name>